<feature type="modified residue" description="4-aspartylphosphate" evidence="2">
    <location>
        <position position="55"/>
    </location>
</feature>
<evidence type="ECO:0000313" key="5">
    <source>
        <dbReference type="Proteomes" id="UP000013909"/>
    </source>
</evidence>
<keyword evidence="1 2" id="KW-0597">Phosphoprotein</keyword>
<evidence type="ECO:0000256" key="1">
    <source>
        <dbReference type="ARBA" id="ARBA00022553"/>
    </source>
</evidence>
<dbReference type="PROSITE" id="PS50110">
    <property type="entry name" value="RESPONSE_REGULATORY"/>
    <property type="match status" value="1"/>
</dbReference>
<protein>
    <submittedName>
        <fullName evidence="4">Response regulator</fullName>
    </submittedName>
</protein>
<evidence type="ECO:0000259" key="3">
    <source>
        <dbReference type="PROSITE" id="PS50110"/>
    </source>
</evidence>
<dbReference type="SUPFAM" id="SSF52172">
    <property type="entry name" value="CheY-like"/>
    <property type="match status" value="1"/>
</dbReference>
<dbReference type="Proteomes" id="UP000013909">
    <property type="component" value="Unassembled WGS sequence"/>
</dbReference>
<evidence type="ECO:0000313" key="4">
    <source>
        <dbReference type="EMBL" id="EON77932.1"/>
    </source>
</evidence>
<name>R7ZV23_9BACT</name>
<accession>R7ZV23</accession>
<dbReference type="PANTHER" id="PTHR44591">
    <property type="entry name" value="STRESS RESPONSE REGULATOR PROTEIN 1"/>
    <property type="match status" value="1"/>
</dbReference>
<dbReference type="Pfam" id="PF00072">
    <property type="entry name" value="Response_reg"/>
    <property type="match status" value="1"/>
</dbReference>
<organism evidence="4 5">
    <name type="scientific">Lunatimonas lonarensis</name>
    <dbReference type="NCBI Taxonomy" id="1232681"/>
    <lineage>
        <taxon>Bacteria</taxon>
        <taxon>Pseudomonadati</taxon>
        <taxon>Bacteroidota</taxon>
        <taxon>Cytophagia</taxon>
        <taxon>Cytophagales</taxon>
        <taxon>Cyclobacteriaceae</taxon>
    </lineage>
</organism>
<dbReference type="OrthoDB" id="1376781at2"/>
<dbReference type="EMBL" id="AQHR01000044">
    <property type="protein sequence ID" value="EON77932.1"/>
    <property type="molecule type" value="Genomic_DNA"/>
</dbReference>
<gene>
    <name evidence="4" type="ORF">ADIS_1471</name>
</gene>
<dbReference type="CDD" id="cd00156">
    <property type="entry name" value="REC"/>
    <property type="match status" value="1"/>
</dbReference>
<proteinExistence type="predicted"/>
<dbReference type="SMART" id="SM00448">
    <property type="entry name" value="REC"/>
    <property type="match status" value="1"/>
</dbReference>
<dbReference type="AlphaFoldDB" id="R7ZV23"/>
<reference evidence="4 5" key="1">
    <citation type="submission" date="2013-02" db="EMBL/GenBank/DDBJ databases">
        <title>A novel strain isolated from Lonar lake, Maharashtra, India.</title>
        <authorList>
            <person name="Singh A."/>
        </authorList>
    </citation>
    <scope>NUCLEOTIDE SEQUENCE [LARGE SCALE GENOMIC DNA]</scope>
    <source>
        <strain evidence="4 5">AK24</strain>
    </source>
</reference>
<sequence>MIDIVLIDDDVVSSFVTEKFLQKHIKQPFRVFKFSNATDALKEIYSIKPNYLFVDLLMPQMTGWDFIENLDPTALQSKIYILSGSVDERDIERVDESGKVVGFLPKQHVQKSIQEIFSC</sequence>
<dbReference type="InterPro" id="IPR011006">
    <property type="entry name" value="CheY-like_superfamily"/>
</dbReference>
<dbReference type="InterPro" id="IPR050595">
    <property type="entry name" value="Bact_response_regulator"/>
</dbReference>
<dbReference type="Gene3D" id="3.40.50.2300">
    <property type="match status" value="1"/>
</dbReference>
<keyword evidence="5" id="KW-1185">Reference proteome</keyword>
<evidence type="ECO:0000256" key="2">
    <source>
        <dbReference type="PROSITE-ProRule" id="PRU00169"/>
    </source>
</evidence>
<comment type="caution">
    <text evidence="4">The sequence shown here is derived from an EMBL/GenBank/DDBJ whole genome shotgun (WGS) entry which is preliminary data.</text>
</comment>
<dbReference type="PANTHER" id="PTHR44591:SF3">
    <property type="entry name" value="RESPONSE REGULATORY DOMAIN-CONTAINING PROTEIN"/>
    <property type="match status" value="1"/>
</dbReference>
<dbReference type="InterPro" id="IPR001789">
    <property type="entry name" value="Sig_transdc_resp-reg_receiver"/>
</dbReference>
<dbReference type="RefSeq" id="WP_010853614.1">
    <property type="nucleotide sequence ID" value="NZ_AQHR01000044.1"/>
</dbReference>
<dbReference type="GO" id="GO:0000160">
    <property type="term" value="P:phosphorelay signal transduction system"/>
    <property type="evidence" value="ECO:0007669"/>
    <property type="project" value="InterPro"/>
</dbReference>
<feature type="domain" description="Response regulatory" evidence="3">
    <location>
        <begin position="3"/>
        <end position="119"/>
    </location>
</feature>
<dbReference type="STRING" id="1232681.ADIS_1471"/>